<evidence type="ECO:0000313" key="1">
    <source>
        <dbReference type="EMBL" id="NDK38503.1"/>
    </source>
</evidence>
<dbReference type="EMBL" id="QOVG01000003">
    <property type="protein sequence ID" value="NDK38503.1"/>
    <property type="molecule type" value="Genomic_DNA"/>
</dbReference>
<dbReference type="PROSITE" id="PS51257">
    <property type="entry name" value="PROKAR_LIPOPROTEIN"/>
    <property type="match status" value="1"/>
</dbReference>
<gene>
    <name evidence="1" type="ORF">DT603_06560</name>
</gene>
<reference evidence="1 2" key="1">
    <citation type="submission" date="2018-07" db="EMBL/GenBank/DDBJ databases">
        <title>Whole genome Sequencing of Pseudoxanthomonas gei KCTC 32298 (T).</title>
        <authorList>
            <person name="Kumar S."/>
            <person name="Bansal K."/>
            <person name="Kaur A."/>
            <person name="Patil P."/>
            <person name="Sharma S."/>
            <person name="Patil P.B."/>
        </authorList>
    </citation>
    <scope>NUCLEOTIDE SEQUENCE [LARGE SCALE GENOMIC DNA]</scope>
    <source>
        <strain evidence="1 2">KCTC 32298</strain>
    </source>
</reference>
<sequence>MKKTILGSTLAALLVCGCGKQEPPAALPPAAEIAAPAAVPTPAIAPATNAPPAASTAAGSTPAAADASLVEDSGVDVKLVNASIDKVLGDHGKYQAVIEAYQKAVASGDKAAVAALVRYPLEVTIEGSRTTVRDASTFVQQYDRIITPAIARAVTTQKYAELLVNQKGVMFGNGETWINGICKPGSADCSDFEVRIIAIQAGRAE</sequence>
<protein>
    <recommendedName>
        <fullName evidence="3">Lipoprotein</fullName>
    </recommendedName>
</protein>
<comment type="caution">
    <text evidence="1">The sequence shown here is derived from an EMBL/GenBank/DDBJ whole genome shotgun (WGS) entry which is preliminary data.</text>
</comment>
<dbReference type="Proteomes" id="UP001429354">
    <property type="component" value="Unassembled WGS sequence"/>
</dbReference>
<evidence type="ECO:0000313" key="2">
    <source>
        <dbReference type="Proteomes" id="UP001429354"/>
    </source>
</evidence>
<evidence type="ECO:0008006" key="3">
    <source>
        <dbReference type="Google" id="ProtNLM"/>
    </source>
</evidence>
<name>A0ABX0AAD2_9GAMM</name>
<keyword evidence="2" id="KW-1185">Reference proteome</keyword>
<proteinExistence type="predicted"/>
<dbReference type="RefSeq" id="WP_162349054.1">
    <property type="nucleotide sequence ID" value="NZ_QOVG01000003.1"/>
</dbReference>
<organism evidence="1 2">
    <name type="scientific">Pseudoxanthomonas gei</name>
    <dbReference type="NCBI Taxonomy" id="1383030"/>
    <lineage>
        <taxon>Bacteria</taxon>
        <taxon>Pseudomonadati</taxon>
        <taxon>Pseudomonadota</taxon>
        <taxon>Gammaproteobacteria</taxon>
        <taxon>Lysobacterales</taxon>
        <taxon>Lysobacteraceae</taxon>
        <taxon>Pseudoxanthomonas</taxon>
    </lineage>
</organism>
<accession>A0ABX0AAD2</accession>